<sequence length="45" mass="5380">MKKKRKTLDEYFEGPCAQCPNVDTCEDNTCESWQEWQLILEEKVI</sequence>
<organism evidence="1">
    <name type="scientific">marine sediment metagenome</name>
    <dbReference type="NCBI Taxonomy" id="412755"/>
    <lineage>
        <taxon>unclassified sequences</taxon>
        <taxon>metagenomes</taxon>
        <taxon>ecological metagenomes</taxon>
    </lineage>
</organism>
<dbReference type="EMBL" id="BARU01004605">
    <property type="protein sequence ID" value="GAH22010.1"/>
    <property type="molecule type" value="Genomic_DNA"/>
</dbReference>
<evidence type="ECO:0000313" key="1">
    <source>
        <dbReference type="EMBL" id="GAH22010.1"/>
    </source>
</evidence>
<comment type="caution">
    <text evidence="1">The sequence shown here is derived from an EMBL/GenBank/DDBJ whole genome shotgun (WGS) entry which is preliminary data.</text>
</comment>
<accession>X1ENX0</accession>
<gene>
    <name evidence="1" type="ORF">S03H2_09169</name>
</gene>
<reference evidence="1" key="1">
    <citation type="journal article" date="2014" name="Front. Microbiol.">
        <title>High frequency of phylogenetically diverse reductive dehalogenase-homologous genes in deep subseafloor sedimentary metagenomes.</title>
        <authorList>
            <person name="Kawai M."/>
            <person name="Futagami T."/>
            <person name="Toyoda A."/>
            <person name="Takaki Y."/>
            <person name="Nishi S."/>
            <person name="Hori S."/>
            <person name="Arai W."/>
            <person name="Tsubouchi T."/>
            <person name="Morono Y."/>
            <person name="Uchiyama I."/>
            <person name="Ito T."/>
            <person name="Fujiyama A."/>
            <person name="Inagaki F."/>
            <person name="Takami H."/>
        </authorList>
    </citation>
    <scope>NUCLEOTIDE SEQUENCE</scope>
    <source>
        <strain evidence="1">Expedition CK06-06</strain>
    </source>
</reference>
<dbReference type="AlphaFoldDB" id="X1ENX0"/>
<proteinExistence type="predicted"/>
<protein>
    <submittedName>
        <fullName evidence="1">Uncharacterized protein</fullName>
    </submittedName>
</protein>
<name>X1ENX0_9ZZZZ</name>